<dbReference type="CDD" id="cd11068">
    <property type="entry name" value="CYP120A1"/>
    <property type="match status" value="1"/>
</dbReference>
<evidence type="ECO:0000256" key="1">
    <source>
        <dbReference type="ARBA" id="ARBA00010018"/>
    </source>
</evidence>
<evidence type="ECO:0000256" key="4">
    <source>
        <dbReference type="ARBA" id="ARBA00022630"/>
    </source>
</evidence>
<dbReference type="OrthoDB" id="7376058at2"/>
<dbReference type="GO" id="GO:0070330">
    <property type="term" value="F:aromatase activity"/>
    <property type="evidence" value="ECO:0007669"/>
    <property type="project" value="UniProtKB-UniRule"/>
</dbReference>
<dbReference type="InterPro" id="IPR017972">
    <property type="entry name" value="Cyt_P450_CS"/>
</dbReference>
<comment type="catalytic activity">
    <reaction evidence="12">
        <text>an organic molecule + reduced [NADPH--hemoprotein reductase] + O2 = an alcohol + oxidized [NADPH--hemoprotein reductase] + H2O + H(+)</text>
        <dbReference type="Rhea" id="RHEA:17149"/>
        <dbReference type="Rhea" id="RHEA-COMP:11964"/>
        <dbReference type="Rhea" id="RHEA-COMP:11965"/>
        <dbReference type="ChEBI" id="CHEBI:15377"/>
        <dbReference type="ChEBI" id="CHEBI:15378"/>
        <dbReference type="ChEBI" id="CHEBI:15379"/>
        <dbReference type="ChEBI" id="CHEBI:30879"/>
        <dbReference type="ChEBI" id="CHEBI:57618"/>
        <dbReference type="ChEBI" id="CHEBI:58210"/>
        <dbReference type="ChEBI" id="CHEBI:142491"/>
        <dbReference type="EC" id="1.14.14.1"/>
    </reaction>
</comment>
<keyword evidence="3 12" id="KW-0349">Heme</keyword>
<dbReference type="PROSITE" id="PS51384">
    <property type="entry name" value="FAD_FR"/>
    <property type="match status" value="1"/>
</dbReference>
<dbReference type="Proteomes" id="UP000245683">
    <property type="component" value="Unassembled WGS sequence"/>
</dbReference>
<dbReference type="PROSITE" id="PS00086">
    <property type="entry name" value="CYTOCHROME_P450"/>
    <property type="match status" value="1"/>
</dbReference>
<gene>
    <name evidence="16" type="ORF">DLJ46_15560</name>
</gene>
<dbReference type="Pfam" id="PF00258">
    <property type="entry name" value="Flavodoxin_1"/>
    <property type="match status" value="1"/>
</dbReference>
<dbReference type="GO" id="GO:0003958">
    <property type="term" value="F:NADPH-hemoprotein reductase activity"/>
    <property type="evidence" value="ECO:0007669"/>
    <property type="project" value="UniProtKB-UniRule"/>
</dbReference>
<dbReference type="Gene3D" id="1.20.990.10">
    <property type="entry name" value="NADPH-cytochrome p450 Reductase, Chain A, domain 3"/>
    <property type="match status" value="1"/>
</dbReference>
<dbReference type="GO" id="GO:0050660">
    <property type="term" value="F:flavin adenine dinucleotide binding"/>
    <property type="evidence" value="ECO:0007669"/>
    <property type="project" value="TreeGrafter"/>
</dbReference>
<keyword evidence="7 12" id="KW-0274">FAD</keyword>
<dbReference type="InterPro" id="IPR017927">
    <property type="entry name" value="FAD-bd_FR_type"/>
</dbReference>
<evidence type="ECO:0000256" key="13">
    <source>
        <dbReference type="PIRSR" id="PIRSR000209-1"/>
    </source>
</evidence>
<evidence type="ECO:0000256" key="9">
    <source>
        <dbReference type="ARBA" id="ARBA00023002"/>
    </source>
</evidence>
<dbReference type="CDD" id="cd06206">
    <property type="entry name" value="bifunctional_CYPOR"/>
    <property type="match status" value="1"/>
</dbReference>
<keyword evidence="10 12" id="KW-0408">Iron</keyword>
<evidence type="ECO:0000256" key="12">
    <source>
        <dbReference type="PIRNR" id="PIRNR000209"/>
    </source>
</evidence>
<dbReference type="FunFam" id="1.10.630.10:FF:000040">
    <property type="entry name" value="Bifunctional cytochrome P450/NADPH--P450 reductase"/>
    <property type="match status" value="1"/>
</dbReference>
<evidence type="ECO:0000256" key="10">
    <source>
        <dbReference type="ARBA" id="ARBA00023004"/>
    </source>
</evidence>
<evidence type="ECO:0000256" key="5">
    <source>
        <dbReference type="ARBA" id="ARBA00022643"/>
    </source>
</evidence>
<evidence type="ECO:0000256" key="3">
    <source>
        <dbReference type="ARBA" id="ARBA00022617"/>
    </source>
</evidence>
<keyword evidence="11 12" id="KW-0503">Monooxygenase</keyword>
<keyword evidence="4 12" id="KW-0285">Flavoprotein</keyword>
<comment type="caution">
    <text evidence="16">The sequence shown here is derived from an EMBL/GenBank/DDBJ whole genome shotgun (WGS) entry which is preliminary data.</text>
</comment>
<dbReference type="SUPFAM" id="SSF52218">
    <property type="entry name" value="Flavoproteins"/>
    <property type="match status" value="1"/>
</dbReference>
<feature type="domain" description="Flavodoxin-like" evidence="14">
    <location>
        <begin position="492"/>
        <end position="632"/>
    </location>
</feature>
<dbReference type="InterPro" id="IPR001433">
    <property type="entry name" value="OxRdtase_FAD/NAD-bd"/>
</dbReference>
<dbReference type="Gene3D" id="2.40.30.10">
    <property type="entry name" value="Translation factors"/>
    <property type="match status" value="1"/>
</dbReference>
<dbReference type="SUPFAM" id="SSF52343">
    <property type="entry name" value="Ferredoxin reductase-like, C-terminal NADP-linked domain"/>
    <property type="match status" value="1"/>
</dbReference>
<evidence type="ECO:0000256" key="2">
    <source>
        <dbReference type="ARBA" id="ARBA00022448"/>
    </source>
</evidence>
<evidence type="ECO:0000259" key="15">
    <source>
        <dbReference type="PROSITE" id="PS51384"/>
    </source>
</evidence>
<dbReference type="GO" id="GO:0010181">
    <property type="term" value="F:FMN binding"/>
    <property type="evidence" value="ECO:0007669"/>
    <property type="project" value="UniProtKB-UniRule"/>
</dbReference>
<dbReference type="PANTHER" id="PTHR19384:SF17">
    <property type="entry name" value="NADPH--CYTOCHROME P450 REDUCTASE"/>
    <property type="match status" value="1"/>
</dbReference>
<dbReference type="PROSITE" id="PS50902">
    <property type="entry name" value="FLAVODOXIN_LIKE"/>
    <property type="match status" value="1"/>
</dbReference>
<name>A0A317K2P6_9ACTN</name>
<protein>
    <recommendedName>
        <fullName evidence="12">Bifunctional cytochrome P450/NADPH--P450 reductase</fullName>
    </recommendedName>
    <domain>
        <recommendedName>
            <fullName evidence="12">Cytochrome P450</fullName>
            <ecNumber evidence="12">1.14.14.1</ecNumber>
        </recommendedName>
    </domain>
    <domain>
        <recommendedName>
            <fullName evidence="12">NADPH--cytochrome P450 reductase</fullName>
            <ecNumber evidence="12">1.6.2.4</ecNumber>
        </recommendedName>
    </domain>
</protein>
<dbReference type="EC" id="1.6.2.4" evidence="12"/>
<dbReference type="AlphaFoldDB" id="A0A317K2P6"/>
<keyword evidence="17" id="KW-1185">Reference proteome</keyword>
<sequence>MEGVNLLSNLKTIPAPPGIPVVGNALQIPSDGPAAFFEETAGRFPEGIYRLALPGRELVLVSDPDLVAELCDESRFYKPIEKPHSDVRAIAGDGLFTARGDEPNWGKAHRILMPAFSQRSMKSYFPEMLEVADALVGKWRRNEGKDLDVVADMTRLTLDTIGITGFDYRFDSFGTDEVHPFLQALADSLHEAMGRLKQPPFVTAMRRRQIRTFEENVRVMHSLVEEVIRERRAGGGDDRRDLLSLMLNAVDPETGEPLSDENIRNNVVTFLIAGHETTSGLLSYALYQLLRNPHVLAQAYAEVDRLLPGDTVPTYETIMKLNVIPRVLDETLRLWGPIPAIALAPYEDTMIGGRYALPKDQQVMVVIPALHKHPKAWDRPTEFDIDRWLPENISQHHPHAYKPFGNGERACIGRQFALTEARLALALVLQNFAITDPSDYQIKVKETLTRKPENFMVRVRSRQPYERFDTEVRSVQEAQAATVAVNAVGVTLRVAYGSNLGASEDLARQLAGRAEQSGFDATVLTLDELADNPPSDGILVVVTPSYNGKAPDNAQRFDALAAAGGLTAGSMSNVRFAVLGNGNTHWITYQAFPKRVEAALLAAGATPIVPRGEVDANGDFDGMATTWMNALWTALAEEYGADTSATTGPRLSLEVLTEAQVRPAVVSEKAYPITVVASEELVGDPTGLWDFSMEAPRPQALSITVELPDGVSYETGNHLAVFGKNDPELVARALRLLRVPRDQVVRLRREDASTGTHLPIDVPVTAELLLTEFVELQEVATRMHLRALAEHTQCPWTTGQLQGYLDDTDEASQRYQDEILAKRVSVLALLERFPAVELPLAAFLELAGPIRPRFYSISSAAMVEPNRPRLTVGLVEGPALSGDGEYRGLASQYLARLRPGDVFFGYVRVPVPPFHPPADPTTPMILVGPGTGFAPLRGFLEERAAQQAGGVEVGLSKVFYGCRHPEHDWFYRDEMQAWEQASGAEVHLAFSTVPDHPHKYVQDALTADGDAIWDAIENGAHIYVCGDGRRMAPSVRQALAGIYRSHTGGSADDAEKWLDQLENDGRYQQDVFA</sequence>
<keyword evidence="6 12" id="KW-0479">Metal-binding</keyword>
<keyword evidence="9 12" id="KW-0560">Oxidoreductase</keyword>
<dbReference type="GO" id="GO:0020037">
    <property type="term" value="F:heme binding"/>
    <property type="evidence" value="ECO:0007669"/>
    <property type="project" value="UniProtKB-UniRule"/>
</dbReference>
<keyword evidence="5 12" id="KW-0288">FMN</keyword>
<feature type="binding site" description="axial binding residue" evidence="13">
    <location>
        <position position="411"/>
    </location>
    <ligand>
        <name>heme</name>
        <dbReference type="ChEBI" id="CHEBI:30413"/>
    </ligand>
    <ligandPart>
        <name>Fe</name>
        <dbReference type="ChEBI" id="CHEBI:18248"/>
    </ligandPart>
</feature>
<dbReference type="InterPro" id="IPR017938">
    <property type="entry name" value="Riboflavin_synthase-like_b-brl"/>
</dbReference>
<comment type="cofactor">
    <cofactor evidence="12 13">
        <name>heme</name>
        <dbReference type="ChEBI" id="CHEBI:30413"/>
    </cofactor>
</comment>
<evidence type="ECO:0000259" key="14">
    <source>
        <dbReference type="PROSITE" id="PS50902"/>
    </source>
</evidence>
<evidence type="ECO:0000313" key="16">
    <source>
        <dbReference type="EMBL" id="PWU47206.1"/>
    </source>
</evidence>
<comment type="similarity">
    <text evidence="1 12">In the N-terminal section; belongs to the cytochrome P450 family.</text>
</comment>
<dbReference type="Pfam" id="PF00067">
    <property type="entry name" value="p450"/>
    <property type="match status" value="1"/>
</dbReference>
<dbReference type="GO" id="GO:0005506">
    <property type="term" value="F:iron ion binding"/>
    <property type="evidence" value="ECO:0007669"/>
    <property type="project" value="UniProtKB-UniRule"/>
</dbReference>
<dbReference type="Pfam" id="PF00175">
    <property type="entry name" value="NAD_binding_1"/>
    <property type="match status" value="1"/>
</dbReference>
<dbReference type="InterPro" id="IPR036396">
    <property type="entry name" value="Cyt_P450_sf"/>
</dbReference>
<comment type="cofactor">
    <cofactor evidence="12">
        <name>FAD</name>
        <dbReference type="ChEBI" id="CHEBI:57692"/>
    </cofactor>
    <cofactor evidence="12">
        <name>FMN</name>
        <dbReference type="ChEBI" id="CHEBI:58210"/>
    </cofactor>
</comment>
<dbReference type="PIRSF" id="PIRSF000209">
    <property type="entry name" value="Bifunctional_P450_P450R"/>
    <property type="match status" value="1"/>
</dbReference>
<dbReference type="InterPro" id="IPR008254">
    <property type="entry name" value="Flavodoxin/NO_synth"/>
</dbReference>
<dbReference type="InterPro" id="IPR023173">
    <property type="entry name" value="NADPH_Cyt_P450_Rdtase_alpha"/>
</dbReference>
<keyword evidence="8 12" id="KW-0521">NADP</keyword>
<evidence type="ECO:0000256" key="11">
    <source>
        <dbReference type="ARBA" id="ARBA00023033"/>
    </source>
</evidence>
<keyword evidence="12" id="KW-0249">Electron transport</keyword>
<proteinExistence type="inferred from homology"/>
<evidence type="ECO:0000256" key="7">
    <source>
        <dbReference type="ARBA" id="ARBA00022827"/>
    </source>
</evidence>
<dbReference type="Pfam" id="PF00667">
    <property type="entry name" value="FAD_binding_1"/>
    <property type="match status" value="1"/>
</dbReference>
<keyword evidence="2 12" id="KW-0813">Transport</keyword>
<comment type="catalytic activity">
    <reaction evidence="12">
        <text>2 oxidized [cytochrome P450] + NADPH = 2 reduced [cytochrome P450] + NADP(+) + H(+)</text>
        <dbReference type="Rhea" id="RHEA:24040"/>
        <dbReference type="Rhea" id="RHEA-COMP:14627"/>
        <dbReference type="Rhea" id="RHEA-COMP:14628"/>
        <dbReference type="ChEBI" id="CHEBI:15378"/>
        <dbReference type="ChEBI" id="CHEBI:55376"/>
        <dbReference type="ChEBI" id="CHEBI:57783"/>
        <dbReference type="ChEBI" id="CHEBI:58349"/>
        <dbReference type="ChEBI" id="CHEBI:60344"/>
        <dbReference type="EC" id="1.6.2.4"/>
    </reaction>
</comment>
<dbReference type="GO" id="GO:0005829">
    <property type="term" value="C:cytosol"/>
    <property type="evidence" value="ECO:0007669"/>
    <property type="project" value="TreeGrafter"/>
</dbReference>
<reference evidence="17" key="1">
    <citation type="submission" date="2018-05" db="EMBL/GenBank/DDBJ databases">
        <title>Micromonospora globispora sp. nov. and Micromonospora rugosa sp. nov., isolated from marine sediment.</title>
        <authorList>
            <person name="Carro L."/>
            <person name="Aysel V."/>
            <person name="Cetin D."/>
            <person name="Igual J.M."/>
            <person name="Klenk H.-P."/>
            <person name="Trujillo M.E."/>
            <person name="Sahin N."/>
        </authorList>
    </citation>
    <scope>NUCLEOTIDE SEQUENCE [LARGE SCALE GENOMIC DNA]</scope>
    <source>
        <strain evidence="17">S2904</strain>
    </source>
</reference>
<dbReference type="InterPro" id="IPR029039">
    <property type="entry name" value="Flavoprotein-like_sf"/>
</dbReference>
<dbReference type="EC" id="1.14.14.1" evidence="12"/>
<organism evidence="16 17">
    <name type="scientific">Micromonospora globispora</name>
    <dbReference type="NCBI Taxonomy" id="1450148"/>
    <lineage>
        <taxon>Bacteria</taxon>
        <taxon>Bacillati</taxon>
        <taxon>Actinomycetota</taxon>
        <taxon>Actinomycetes</taxon>
        <taxon>Micromonosporales</taxon>
        <taxon>Micromonosporaceae</taxon>
        <taxon>Micromonospora</taxon>
    </lineage>
</organism>
<dbReference type="PRINTS" id="PR00371">
    <property type="entry name" value="FPNCR"/>
</dbReference>
<dbReference type="SUPFAM" id="SSF63380">
    <property type="entry name" value="Riboflavin synthase domain-like"/>
    <property type="match status" value="1"/>
</dbReference>
<dbReference type="InterPro" id="IPR003097">
    <property type="entry name" value="CysJ-like_FAD-binding"/>
</dbReference>
<dbReference type="InterPro" id="IPR023206">
    <property type="entry name" value="Bifunctional_P450_P450_red"/>
</dbReference>
<dbReference type="Gene3D" id="3.40.50.80">
    <property type="entry name" value="Nucleotide-binding domain of ferredoxin-NADP reductase (FNR) module"/>
    <property type="match status" value="1"/>
</dbReference>
<feature type="domain" description="FAD-binding FR-type" evidence="15">
    <location>
        <begin position="668"/>
        <end position="917"/>
    </location>
</feature>
<dbReference type="InterPro" id="IPR039261">
    <property type="entry name" value="FNR_nucleotide-bd"/>
</dbReference>
<evidence type="ECO:0000256" key="6">
    <source>
        <dbReference type="ARBA" id="ARBA00022723"/>
    </source>
</evidence>
<dbReference type="InterPro" id="IPR001709">
    <property type="entry name" value="Flavoprot_Pyr_Nucl_cyt_Rdtase"/>
</dbReference>
<accession>A0A317K2P6</accession>
<dbReference type="EMBL" id="QGSV01000200">
    <property type="protein sequence ID" value="PWU47206.1"/>
    <property type="molecule type" value="Genomic_DNA"/>
</dbReference>
<evidence type="ECO:0000256" key="8">
    <source>
        <dbReference type="ARBA" id="ARBA00022857"/>
    </source>
</evidence>
<dbReference type="Gene3D" id="3.40.50.360">
    <property type="match status" value="1"/>
</dbReference>
<dbReference type="InterPro" id="IPR001128">
    <property type="entry name" value="Cyt_P450"/>
</dbReference>
<dbReference type="Gene3D" id="1.10.630.10">
    <property type="entry name" value="Cytochrome P450"/>
    <property type="match status" value="1"/>
</dbReference>
<dbReference type="SUPFAM" id="SSF48264">
    <property type="entry name" value="Cytochrome P450"/>
    <property type="match status" value="1"/>
</dbReference>
<evidence type="ECO:0000313" key="17">
    <source>
        <dbReference type="Proteomes" id="UP000245683"/>
    </source>
</evidence>
<dbReference type="PANTHER" id="PTHR19384">
    <property type="entry name" value="NITRIC OXIDE SYNTHASE-RELATED"/>
    <property type="match status" value="1"/>
</dbReference>